<keyword evidence="2" id="KW-1185">Reference proteome</keyword>
<name>A0ABP7VPF8_9BACI</name>
<sequence>MWILVNGKLIHTTDKSRVKFRTNVSKSIIDQLNIMAAQHDTHVNYLLESGLRVVLAQGVIQFDKKSRPKDRIQYKTTYDEELLVEVKAFAKEHKLSVNDVLEYSVNFIDFNSLKKKSNKHRIEKL</sequence>
<evidence type="ECO:0008006" key="3">
    <source>
        <dbReference type="Google" id="ProtNLM"/>
    </source>
</evidence>
<evidence type="ECO:0000313" key="1">
    <source>
        <dbReference type="EMBL" id="GAA4071394.1"/>
    </source>
</evidence>
<gene>
    <name evidence="1" type="ORF">GCM10022410_16300</name>
</gene>
<reference evidence="2" key="1">
    <citation type="journal article" date="2019" name="Int. J. Syst. Evol. Microbiol.">
        <title>The Global Catalogue of Microorganisms (GCM) 10K type strain sequencing project: providing services to taxonomists for standard genome sequencing and annotation.</title>
        <authorList>
            <consortium name="The Broad Institute Genomics Platform"/>
            <consortium name="The Broad Institute Genome Sequencing Center for Infectious Disease"/>
            <person name="Wu L."/>
            <person name="Ma J."/>
        </authorList>
    </citation>
    <scope>NUCLEOTIDE SEQUENCE [LARGE SCALE GENOMIC DNA]</scope>
    <source>
        <strain evidence="2">JCM 17250</strain>
    </source>
</reference>
<organism evidence="1 2">
    <name type="scientific">Amphibacillus indicireducens</name>
    <dbReference type="NCBI Taxonomy" id="1076330"/>
    <lineage>
        <taxon>Bacteria</taxon>
        <taxon>Bacillati</taxon>
        <taxon>Bacillota</taxon>
        <taxon>Bacilli</taxon>
        <taxon>Bacillales</taxon>
        <taxon>Bacillaceae</taxon>
        <taxon>Amphibacillus</taxon>
    </lineage>
</organism>
<dbReference type="Proteomes" id="UP001501734">
    <property type="component" value="Unassembled WGS sequence"/>
</dbReference>
<protein>
    <recommendedName>
        <fullName evidence="3">rRNA methyltransferase</fullName>
    </recommendedName>
</protein>
<accession>A0ABP7VPF8</accession>
<comment type="caution">
    <text evidence="1">The sequence shown here is derived from an EMBL/GenBank/DDBJ whole genome shotgun (WGS) entry which is preliminary data.</text>
</comment>
<dbReference type="RefSeq" id="WP_344912061.1">
    <property type="nucleotide sequence ID" value="NZ_BAABDL010000085.1"/>
</dbReference>
<dbReference type="EMBL" id="BAABDL010000085">
    <property type="protein sequence ID" value="GAA4071394.1"/>
    <property type="molecule type" value="Genomic_DNA"/>
</dbReference>
<proteinExistence type="predicted"/>
<evidence type="ECO:0000313" key="2">
    <source>
        <dbReference type="Proteomes" id="UP001501734"/>
    </source>
</evidence>